<dbReference type="AlphaFoldDB" id="A0A5B7FTE7"/>
<dbReference type="Proteomes" id="UP000324222">
    <property type="component" value="Unassembled WGS sequence"/>
</dbReference>
<accession>A0A5B7FTE7</accession>
<organism evidence="1 2">
    <name type="scientific">Portunus trituberculatus</name>
    <name type="common">Swimming crab</name>
    <name type="synonym">Neptunus trituberculatus</name>
    <dbReference type="NCBI Taxonomy" id="210409"/>
    <lineage>
        <taxon>Eukaryota</taxon>
        <taxon>Metazoa</taxon>
        <taxon>Ecdysozoa</taxon>
        <taxon>Arthropoda</taxon>
        <taxon>Crustacea</taxon>
        <taxon>Multicrustacea</taxon>
        <taxon>Malacostraca</taxon>
        <taxon>Eumalacostraca</taxon>
        <taxon>Eucarida</taxon>
        <taxon>Decapoda</taxon>
        <taxon>Pleocyemata</taxon>
        <taxon>Brachyura</taxon>
        <taxon>Eubrachyura</taxon>
        <taxon>Portunoidea</taxon>
        <taxon>Portunidae</taxon>
        <taxon>Portuninae</taxon>
        <taxon>Portunus</taxon>
    </lineage>
</organism>
<comment type="caution">
    <text evidence="1">The sequence shown here is derived from an EMBL/GenBank/DDBJ whole genome shotgun (WGS) entry which is preliminary data.</text>
</comment>
<evidence type="ECO:0000313" key="1">
    <source>
        <dbReference type="EMBL" id="MPC49802.1"/>
    </source>
</evidence>
<reference evidence="1 2" key="1">
    <citation type="submission" date="2019-05" db="EMBL/GenBank/DDBJ databases">
        <title>Another draft genome of Portunus trituberculatus and its Hox gene families provides insights of decapod evolution.</title>
        <authorList>
            <person name="Jeong J.-H."/>
            <person name="Song I."/>
            <person name="Kim S."/>
            <person name="Choi T."/>
            <person name="Kim D."/>
            <person name="Ryu S."/>
            <person name="Kim W."/>
        </authorList>
    </citation>
    <scope>NUCLEOTIDE SEQUENCE [LARGE SCALE GENOMIC DNA]</scope>
    <source>
        <tissue evidence="1">Muscle</tissue>
    </source>
</reference>
<keyword evidence="2" id="KW-1185">Reference proteome</keyword>
<name>A0A5B7FTE7_PORTR</name>
<evidence type="ECO:0000313" key="2">
    <source>
        <dbReference type="Proteomes" id="UP000324222"/>
    </source>
</evidence>
<dbReference type="EMBL" id="VSRR010009102">
    <property type="protein sequence ID" value="MPC49802.1"/>
    <property type="molecule type" value="Genomic_DNA"/>
</dbReference>
<protein>
    <submittedName>
        <fullName evidence="1">Uncharacterized protein</fullName>
    </submittedName>
</protein>
<proteinExistence type="predicted"/>
<sequence>MGGCAATLEVGRYGGEGGRSLLPDVLTIQINDSLTTRSTSSLRGTALRHAGSSATPSVLGHHHLFLCCGTGVTRWWGGGGGGGGSVGCGSGGDGGAARLQHTSDALQEWSGEREMSRSGYAFEAA</sequence>
<gene>
    <name evidence="1" type="ORF">E2C01_043616</name>
</gene>